<dbReference type="InterPro" id="IPR048142">
    <property type="entry name" value="QRL_CxxC_CxxC"/>
</dbReference>
<protein>
    <submittedName>
        <fullName evidence="1">Uncharacterized protein</fullName>
    </submittedName>
</protein>
<gene>
    <name evidence="1" type="ORF">HCN52_00800</name>
</gene>
<evidence type="ECO:0000313" key="1">
    <source>
        <dbReference type="EMBL" id="NJQ13523.1"/>
    </source>
</evidence>
<dbReference type="Proteomes" id="UP000727056">
    <property type="component" value="Unassembled WGS sequence"/>
</dbReference>
<dbReference type="NCBIfam" id="NF041638">
    <property type="entry name" value="QRL_CxxC_CxxC"/>
    <property type="match status" value="1"/>
</dbReference>
<comment type="caution">
    <text evidence="1">The sequence shown here is derived from an EMBL/GenBank/DDBJ whole genome shotgun (WGS) entry which is preliminary data.</text>
</comment>
<sequence length="113" mass="12585">MYEHGTAAAHLLTRRQLRASGLRPGGHDPVALLRCRRCAYRPLRQCTRPAYLYDSRLALPRRTPTLAQEEALDRAMAARQTCTTCRTRQPYCLPRADRRCTACATGADLAAAA</sequence>
<keyword evidence="2" id="KW-1185">Reference proteome</keyword>
<reference evidence="1 2" key="1">
    <citation type="submission" date="2020-03" db="EMBL/GenBank/DDBJ databases">
        <title>Draft genome of Streptomyces sp. ventii, isolated from the Axial Seamount in the Pacific Ocean, and resequencing of the two type strains Streptomyces lonarensis strain NCL 716 and Streptomyces bohaiensis strain 11A07.</title>
        <authorList>
            <person name="Loughran R.M."/>
            <person name="Pfannmuller K.M."/>
            <person name="Wasson B.J."/>
            <person name="Deadmond M.C."/>
            <person name="Paddock B.E."/>
            <person name="Koyack M.J."/>
            <person name="Gallegos D.A."/>
            <person name="Mitchell E.A."/>
            <person name="Ushijima B."/>
            <person name="Saw J.H."/>
            <person name="Mcphail K.L."/>
            <person name="Videau P."/>
        </authorList>
    </citation>
    <scope>NUCLEOTIDE SEQUENCE [LARGE SCALE GENOMIC DNA]</scope>
    <source>
        <strain evidence="1 2">11A07</strain>
    </source>
</reference>
<proteinExistence type="predicted"/>
<evidence type="ECO:0000313" key="2">
    <source>
        <dbReference type="Proteomes" id="UP000727056"/>
    </source>
</evidence>
<dbReference type="EMBL" id="JAAVJC010000002">
    <property type="protein sequence ID" value="NJQ13523.1"/>
    <property type="molecule type" value="Genomic_DNA"/>
</dbReference>
<accession>A0ABX1C3V5</accession>
<organism evidence="1 2">
    <name type="scientific">Streptomyces bohaiensis</name>
    <dbReference type="NCBI Taxonomy" id="1431344"/>
    <lineage>
        <taxon>Bacteria</taxon>
        <taxon>Bacillati</taxon>
        <taxon>Actinomycetota</taxon>
        <taxon>Actinomycetes</taxon>
        <taxon>Kitasatosporales</taxon>
        <taxon>Streptomycetaceae</taxon>
        <taxon>Streptomyces</taxon>
    </lineage>
</organism>
<name>A0ABX1C3V5_9ACTN</name>